<accession>A0A2A6C006</accession>
<reference evidence="3" key="1">
    <citation type="journal article" date="2008" name="Nat. Genet.">
        <title>The Pristionchus pacificus genome provides a unique perspective on nematode lifestyle and parasitism.</title>
        <authorList>
            <person name="Dieterich C."/>
            <person name="Clifton S.W."/>
            <person name="Schuster L.N."/>
            <person name="Chinwalla A."/>
            <person name="Delehaunty K."/>
            <person name="Dinkelacker I."/>
            <person name="Fulton L."/>
            <person name="Fulton R."/>
            <person name="Godfrey J."/>
            <person name="Minx P."/>
            <person name="Mitreva M."/>
            <person name="Roeseler W."/>
            <person name="Tian H."/>
            <person name="Witte H."/>
            <person name="Yang S.P."/>
            <person name="Wilson R.K."/>
            <person name="Sommer R.J."/>
        </authorList>
    </citation>
    <scope>NUCLEOTIDE SEQUENCE [LARGE SCALE GENOMIC DNA]</scope>
    <source>
        <strain evidence="3">PS312</strain>
    </source>
</reference>
<feature type="compositionally biased region" description="Basic and acidic residues" evidence="1">
    <location>
        <begin position="57"/>
        <end position="67"/>
    </location>
</feature>
<gene>
    <name evidence="2" type="primary">WBGene00284252</name>
</gene>
<dbReference type="Proteomes" id="UP000005239">
    <property type="component" value="Unassembled WGS sequence"/>
</dbReference>
<evidence type="ECO:0000256" key="1">
    <source>
        <dbReference type="SAM" id="MobiDB-lite"/>
    </source>
</evidence>
<name>A0A2A6C006_PRIPA</name>
<reference evidence="2" key="2">
    <citation type="submission" date="2022-06" db="UniProtKB">
        <authorList>
            <consortium name="EnsemblMetazoa"/>
        </authorList>
    </citation>
    <scope>IDENTIFICATION</scope>
    <source>
        <strain evidence="2">PS312</strain>
    </source>
</reference>
<feature type="region of interest" description="Disordered" evidence="1">
    <location>
        <begin position="26"/>
        <end position="67"/>
    </location>
</feature>
<feature type="compositionally biased region" description="Basic residues" evidence="1">
    <location>
        <begin position="40"/>
        <end position="50"/>
    </location>
</feature>
<accession>A0A8R1Z7W1</accession>
<evidence type="ECO:0000313" key="2">
    <source>
        <dbReference type="EnsemblMetazoa" id="PPA45883.1"/>
    </source>
</evidence>
<evidence type="ECO:0000313" key="3">
    <source>
        <dbReference type="Proteomes" id="UP000005239"/>
    </source>
</evidence>
<dbReference type="AlphaFoldDB" id="A0A2A6C006"/>
<dbReference type="EnsemblMetazoa" id="PPA45883.1">
    <property type="protein sequence ID" value="PPA45883.1"/>
    <property type="gene ID" value="WBGene00284252"/>
</dbReference>
<sequence>MCEKERQGKMFSASLNFSVSLAWSDKPSEARGITRNAEKQRRHGVNKRRGVALYLPRRSDKARELGE</sequence>
<proteinExistence type="predicted"/>
<protein>
    <submittedName>
        <fullName evidence="2">Uncharacterized protein</fullName>
    </submittedName>
</protein>
<organism evidence="2 3">
    <name type="scientific">Pristionchus pacificus</name>
    <name type="common">Parasitic nematode worm</name>
    <dbReference type="NCBI Taxonomy" id="54126"/>
    <lineage>
        <taxon>Eukaryota</taxon>
        <taxon>Metazoa</taxon>
        <taxon>Ecdysozoa</taxon>
        <taxon>Nematoda</taxon>
        <taxon>Chromadorea</taxon>
        <taxon>Rhabditida</taxon>
        <taxon>Rhabditina</taxon>
        <taxon>Diplogasteromorpha</taxon>
        <taxon>Diplogasteroidea</taxon>
        <taxon>Neodiplogasteridae</taxon>
        <taxon>Pristionchus</taxon>
    </lineage>
</organism>
<keyword evidence="3" id="KW-1185">Reference proteome</keyword>